<reference evidence="2" key="1">
    <citation type="journal article" date="2014" name="Front. Microbiol.">
        <title>High frequency of phylogenetically diverse reductive dehalogenase-homologous genes in deep subseafloor sedimentary metagenomes.</title>
        <authorList>
            <person name="Kawai M."/>
            <person name="Futagami T."/>
            <person name="Toyoda A."/>
            <person name="Takaki Y."/>
            <person name="Nishi S."/>
            <person name="Hori S."/>
            <person name="Arai W."/>
            <person name="Tsubouchi T."/>
            <person name="Morono Y."/>
            <person name="Uchiyama I."/>
            <person name="Ito T."/>
            <person name="Fujiyama A."/>
            <person name="Inagaki F."/>
            <person name="Takami H."/>
        </authorList>
    </citation>
    <scope>NUCLEOTIDE SEQUENCE</scope>
    <source>
        <strain evidence="2">Expedition CK06-06</strain>
    </source>
</reference>
<evidence type="ECO:0000313" key="2">
    <source>
        <dbReference type="EMBL" id="GAH05582.1"/>
    </source>
</evidence>
<dbReference type="EMBL" id="BART01038429">
    <property type="protein sequence ID" value="GAH05582.1"/>
    <property type="molecule type" value="Genomic_DNA"/>
</dbReference>
<dbReference type="Pfam" id="PF13240">
    <property type="entry name" value="Zn_Ribbon_1"/>
    <property type="match status" value="1"/>
</dbReference>
<accession>X1CDB0</accession>
<feature type="non-terminal residue" evidence="2">
    <location>
        <position position="1"/>
    </location>
</feature>
<protein>
    <recommendedName>
        <fullName evidence="1">Zinc-ribbon domain-containing protein</fullName>
    </recommendedName>
</protein>
<sequence length="37" mass="4048">CTNCGIEIGRKVAYCPFCGTQLAPEEESKVENSNVQE</sequence>
<dbReference type="AlphaFoldDB" id="X1CDB0"/>
<dbReference type="InterPro" id="IPR026870">
    <property type="entry name" value="Zinc_ribbon_dom"/>
</dbReference>
<name>X1CDB0_9ZZZZ</name>
<comment type="caution">
    <text evidence="2">The sequence shown here is derived from an EMBL/GenBank/DDBJ whole genome shotgun (WGS) entry which is preliminary data.</text>
</comment>
<feature type="domain" description="Zinc-ribbon" evidence="1">
    <location>
        <begin position="1"/>
        <end position="22"/>
    </location>
</feature>
<evidence type="ECO:0000259" key="1">
    <source>
        <dbReference type="Pfam" id="PF13240"/>
    </source>
</evidence>
<organism evidence="2">
    <name type="scientific">marine sediment metagenome</name>
    <dbReference type="NCBI Taxonomy" id="412755"/>
    <lineage>
        <taxon>unclassified sequences</taxon>
        <taxon>metagenomes</taxon>
        <taxon>ecological metagenomes</taxon>
    </lineage>
</organism>
<gene>
    <name evidence="2" type="ORF">S01H4_63740</name>
</gene>
<proteinExistence type="predicted"/>